<reference evidence="5 6" key="1">
    <citation type="submission" date="2016-12" db="EMBL/GenBank/DDBJ databases">
        <title>The whole genome sequencing and assembly of Bacillus cohnii DSM 6307T strain.</title>
        <authorList>
            <person name="Lee Y.-J."/>
            <person name="Yi H."/>
            <person name="Bahn Y.-S."/>
            <person name="Kim J.F."/>
            <person name="Lee D.-W."/>
        </authorList>
    </citation>
    <scope>NUCLEOTIDE SEQUENCE [LARGE SCALE GENOMIC DNA]</scope>
    <source>
        <strain evidence="5 6">DSM 6307</strain>
    </source>
</reference>
<dbReference type="InterPro" id="IPR052604">
    <property type="entry name" value="Mito_Tim_assembly_helper"/>
</dbReference>
<dbReference type="InterPro" id="IPR037274">
    <property type="entry name" value="Znf_CHY_sf"/>
</dbReference>
<accession>A0A223KPT9</accession>
<dbReference type="Pfam" id="PF05495">
    <property type="entry name" value="zf-CHY"/>
    <property type="match status" value="1"/>
</dbReference>
<dbReference type="PIRSF" id="PIRSF017292">
    <property type="entry name" value="UCP017292_Znf_CHY"/>
    <property type="match status" value="1"/>
</dbReference>
<organism evidence="5 6">
    <name type="scientific">Sutcliffiella cohnii</name>
    <dbReference type="NCBI Taxonomy" id="33932"/>
    <lineage>
        <taxon>Bacteria</taxon>
        <taxon>Bacillati</taxon>
        <taxon>Bacillota</taxon>
        <taxon>Bacilli</taxon>
        <taxon>Bacillales</taxon>
        <taxon>Bacillaceae</taxon>
        <taxon>Sutcliffiella</taxon>
    </lineage>
</organism>
<gene>
    <name evidence="5" type="ORF">BC6307_08890</name>
</gene>
<dbReference type="GO" id="GO:0008270">
    <property type="term" value="F:zinc ion binding"/>
    <property type="evidence" value="ECO:0007669"/>
    <property type="project" value="UniProtKB-KW"/>
</dbReference>
<dbReference type="EMBL" id="CP018866">
    <property type="protein sequence ID" value="AST91387.1"/>
    <property type="molecule type" value="Genomic_DNA"/>
</dbReference>
<evidence type="ECO:0000313" key="6">
    <source>
        <dbReference type="Proteomes" id="UP000215224"/>
    </source>
</evidence>
<dbReference type="PANTHER" id="PTHR28082:SF1">
    <property type="entry name" value="HELPER OF TIM PROTEIN 13"/>
    <property type="match status" value="1"/>
</dbReference>
<keyword evidence="3" id="KW-0862">Zinc</keyword>
<dbReference type="InterPro" id="IPR008913">
    <property type="entry name" value="Znf_CHY"/>
</dbReference>
<dbReference type="KEGG" id="bcoh:BC6307_08890"/>
<dbReference type="PROSITE" id="PS51266">
    <property type="entry name" value="ZF_CHY"/>
    <property type="match status" value="1"/>
</dbReference>
<proteinExistence type="predicted"/>
<dbReference type="AlphaFoldDB" id="A0A223KPT9"/>
<dbReference type="PANTHER" id="PTHR28082">
    <property type="entry name" value="ZINC FINGER PROTEIN"/>
    <property type="match status" value="1"/>
</dbReference>
<keyword evidence="2" id="KW-0863">Zinc-finger</keyword>
<dbReference type="Proteomes" id="UP000215224">
    <property type="component" value="Chromosome"/>
</dbReference>
<evidence type="ECO:0000259" key="4">
    <source>
        <dbReference type="PROSITE" id="PS51266"/>
    </source>
</evidence>
<evidence type="ECO:0000256" key="2">
    <source>
        <dbReference type="ARBA" id="ARBA00022771"/>
    </source>
</evidence>
<dbReference type="GO" id="GO:0045041">
    <property type="term" value="P:protein import into mitochondrial intermembrane space"/>
    <property type="evidence" value="ECO:0007669"/>
    <property type="project" value="TreeGrafter"/>
</dbReference>
<keyword evidence="6" id="KW-1185">Reference proteome</keyword>
<evidence type="ECO:0000256" key="1">
    <source>
        <dbReference type="ARBA" id="ARBA00022723"/>
    </source>
</evidence>
<evidence type="ECO:0000313" key="5">
    <source>
        <dbReference type="EMBL" id="AST91387.1"/>
    </source>
</evidence>
<dbReference type="RefSeq" id="WP_084380669.1">
    <property type="nucleotide sequence ID" value="NZ_CP018866.1"/>
</dbReference>
<name>A0A223KPT9_9BACI</name>
<dbReference type="InterPro" id="IPR016694">
    <property type="entry name" value="UCP017292"/>
</dbReference>
<keyword evidence="1" id="KW-0479">Metal-binding</keyword>
<feature type="domain" description="CHY-type" evidence="4">
    <location>
        <begin position="8"/>
        <end position="89"/>
    </location>
</feature>
<sequence length="105" mass="12307">MPNIHGSLVDNKTRCIHWHSKKDIIAIKFYCCGKYYPCYSCHEEHEDHPITVWPRDKFNELAILCGECKQQLTINQYLSSGSVCPFCNANFNPGCSFHYHLYFEK</sequence>
<protein>
    <recommendedName>
        <fullName evidence="4">CHY-type domain-containing protein</fullName>
    </recommendedName>
</protein>
<evidence type="ECO:0000256" key="3">
    <source>
        <dbReference type="ARBA" id="ARBA00022833"/>
    </source>
</evidence>
<dbReference type="SUPFAM" id="SSF161219">
    <property type="entry name" value="CHY zinc finger-like"/>
    <property type="match status" value="1"/>
</dbReference>